<protein>
    <submittedName>
        <fullName evidence="9">Dimethyl sulfoxide reductase subunit B</fullName>
    </submittedName>
</protein>
<dbReference type="InterPro" id="IPR017896">
    <property type="entry name" value="4Fe4S_Fe-S-bd"/>
</dbReference>
<dbReference type="AlphaFoldDB" id="A0A2K2U3V4"/>
<feature type="domain" description="4Fe-4S ferredoxin-type" evidence="8">
    <location>
        <begin position="4"/>
        <end position="32"/>
    </location>
</feature>
<dbReference type="PANTHER" id="PTHR43177">
    <property type="entry name" value="PROTEIN NRFC"/>
    <property type="match status" value="1"/>
</dbReference>
<feature type="domain" description="4Fe-4S ferredoxin-type" evidence="8">
    <location>
        <begin position="90"/>
        <end position="119"/>
    </location>
</feature>
<keyword evidence="5" id="KW-0249">Electron transport</keyword>
<evidence type="ECO:0000256" key="7">
    <source>
        <dbReference type="ARBA" id="ARBA00023014"/>
    </source>
</evidence>
<gene>
    <name evidence="9" type="ORF">C2L80_09070</name>
</gene>
<keyword evidence="2" id="KW-0004">4Fe-4S</keyword>
<dbReference type="SUPFAM" id="SSF54862">
    <property type="entry name" value="4Fe-4S ferredoxins"/>
    <property type="match status" value="1"/>
</dbReference>
<dbReference type="InterPro" id="IPR017900">
    <property type="entry name" value="4Fe4S_Fe_S_CS"/>
</dbReference>
<evidence type="ECO:0000256" key="2">
    <source>
        <dbReference type="ARBA" id="ARBA00022485"/>
    </source>
</evidence>
<accession>A0A2K2U3V4</accession>
<keyword evidence="6" id="KW-0408">Iron</keyword>
<evidence type="ECO:0000256" key="1">
    <source>
        <dbReference type="ARBA" id="ARBA00022448"/>
    </source>
</evidence>
<proteinExistence type="predicted"/>
<evidence type="ECO:0000259" key="8">
    <source>
        <dbReference type="PROSITE" id="PS51379"/>
    </source>
</evidence>
<organism evidence="9 10">
    <name type="scientific">Rubneribacter badeniensis</name>
    <dbReference type="NCBI Taxonomy" id="2070688"/>
    <lineage>
        <taxon>Bacteria</taxon>
        <taxon>Bacillati</taxon>
        <taxon>Actinomycetota</taxon>
        <taxon>Coriobacteriia</taxon>
        <taxon>Eggerthellales</taxon>
        <taxon>Eggerthellaceae</taxon>
        <taxon>Rubneribacter</taxon>
    </lineage>
</organism>
<evidence type="ECO:0000256" key="6">
    <source>
        <dbReference type="ARBA" id="ARBA00023004"/>
    </source>
</evidence>
<name>A0A2K2U3V4_9ACTN</name>
<dbReference type="Gene3D" id="3.30.70.20">
    <property type="match status" value="2"/>
</dbReference>
<dbReference type="Pfam" id="PF12800">
    <property type="entry name" value="Fer4_4"/>
    <property type="match status" value="1"/>
</dbReference>
<evidence type="ECO:0000313" key="10">
    <source>
        <dbReference type="Proteomes" id="UP000236488"/>
    </source>
</evidence>
<dbReference type="PANTHER" id="PTHR43177:SF5">
    <property type="entry name" value="ANAEROBIC DIMETHYL SULFOXIDE REDUCTASE CHAIN B-RELATED"/>
    <property type="match status" value="1"/>
</dbReference>
<dbReference type="GO" id="GO:0046872">
    <property type="term" value="F:metal ion binding"/>
    <property type="evidence" value="ECO:0007669"/>
    <property type="project" value="UniProtKB-KW"/>
</dbReference>
<dbReference type="GO" id="GO:0051539">
    <property type="term" value="F:4 iron, 4 sulfur cluster binding"/>
    <property type="evidence" value="ECO:0007669"/>
    <property type="project" value="UniProtKB-KW"/>
</dbReference>
<reference evidence="9 10" key="1">
    <citation type="journal article" date="2018" name="Int. J. Syst. Evol. Microbiol.">
        <title>Rubneribacter badeniensis gen. nov., sp. nov. and Enteroscipio rubneri gen. nov., sp. nov., new members of the Eggerthellaceae isolated from human faeces.</title>
        <authorList>
            <person name="Danylec N."/>
            <person name="Gobl A."/>
            <person name="Stoll D.A."/>
            <person name="Hetzer B."/>
            <person name="Kulling S.E."/>
            <person name="Huch M."/>
        </authorList>
    </citation>
    <scope>NUCLEOTIDE SEQUENCE [LARGE SCALE GENOMIC DNA]</scope>
    <source>
        <strain evidence="9 10">ResAG-85</strain>
    </source>
</reference>
<dbReference type="EMBL" id="PPEL01000056">
    <property type="protein sequence ID" value="PNV64959.1"/>
    <property type="molecule type" value="Genomic_DNA"/>
</dbReference>
<evidence type="ECO:0000256" key="3">
    <source>
        <dbReference type="ARBA" id="ARBA00022723"/>
    </source>
</evidence>
<keyword evidence="3" id="KW-0479">Metal-binding</keyword>
<keyword evidence="10" id="KW-1185">Reference proteome</keyword>
<dbReference type="Pfam" id="PF13247">
    <property type="entry name" value="Fer4_11"/>
    <property type="match status" value="1"/>
</dbReference>
<evidence type="ECO:0000256" key="4">
    <source>
        <dbReference type="ARBA" id="ARBA00022737"/>
    </source>
</evidence>
<comment type="caution">
    <text evidence="9">The sequence shown here is derived from an EMBL/GenBank/DDBJ whole genome shotgun (WGS) entry which is preliminary data.</text>
</comment>
<keyword evidence="7" id="KW-0411">Iron-sulfur</keyword>
<keyword evidence="1" id="KW-0813">Transport</keyword>
<evidence type="ECO:0000313" key="9">
    <source>
        <dbReference type="EMBL" id="PNV64959.1"/>
    </source>
</evidence>
<dbReference type="InterPro" id="IPR050954">
    <property type="entry name" value="ET_IronSulfur_Cluster-Binding"/>
</dbReference>
<dbReference type="PROSITE" id="PS51379">
    <property type="entry name" value="4FE4S_FER_2"/>
    <property type="match status" value="2"/>
</dbReference>
<dbReference type="CDD" id="cd16371">
    <property type="entry name" value="DMSOR_beta_like"/>
    <property type="match status" value="1"/>
</dbReference>
<dbReference type="Proteomes" id="UP000236488">
    <property type="component" value="Unassembled WGS sequence"/>
</dbReference>
<sequence>MEQVGFYFNAKRCTGCKTCVLACKDYRDLDASVSFRQVYEVAHGSWAQDDRGCWAHDCFAFYVSCACNHCSSPACMEVCPTGTMGKNELGLVSVDERRCIGCGYCALSCPYHAPKVDRAVGHSVKCDGCFDRVADGGKPICVEACPLRALDFGPIADLRALRGRAADMPPLPDSSKTDPNLVLSLPACMGEDADRVFAEGMVCNVRELV</sequence>
<keyword evidence="4" id="KW-0677">Repeat</keyword>
<dbReference type="PROSITE" id="PS00198">
    <property type="entry name" value="4FE4S_FER_1"/>
    <property type="match status" value="1"/>
</dbReference>
<evidence type="ECO:0000256" key="5">
    <source>
        <dbReference type="ARBA" id="ARBA00022982"/>
    </source>
</evidence>